<evidence type="ECO:0000313" key="3">
    <source>
        <dbReference type="Proteomes" id="UP000728185"/>
    </source>
</evidence>
<keyword evidence="1" id="KW-0472">Membrane</keyword>
<keyword evidence="1" id="KW-0812">Transmembrane</keyword>
<name>A0A8E0VKQ0_9TREM</name>
<evidence type="ECO:0000313" key="2">
    <source>
        <dbReference type="EMBL" id="KAA0194045.1"/>
    </source>
</evidence>
<organism evidence="2 3">
    <name type="scientific">Fasciolopsis buskii</name>
    <dbReference type="NCBI Taxonomy" id="27845"/>
    <lineage>
        <taxon>Eukaryota</taxon>
        <taxon>Metazoa</taxon>
        <taxon>Spiralia</taxon>
        <taxon>Lophotrochozoa</taxon>
        <taxon>Platyhelminthes</taxon>
        <taxon>Trematoda</taxon>
        <taxon>Digenea</taxon>
        <taxon>Plagiorchiida</taxon>
        <taxon>Echinostomata</taxon>
        <taxon>Echinostomatoidea</taxon>
        <taxon>Fasciolidae</taxon>
        <taxon>Fasciolopsis</taxon>
    </lineage>
</organism>
<proteinExistence type="predicted"/>
<protein>
    <submittedName>
        <fullName evidence="2">Uncharacterized protein</fullName>
    </submittedName>
</protein>
<dbReference type="OrthoDB" id="6277549at2759"/>
<gene>
    <name evidence="2" type="ORF">FBUS_04247</name>
</gene>
<reference evidence="2" key="1">
    <citation type="submission" date="2019-05" db="EMBL/GenBank/DDBJ databases">
        <title>Annotation for the trematode Fasciolopsis buski.</title>
        <authorList>
            <person name="Choi Y.-J."/>
        </authorList>
    </citation>
    <scope>NUCLEOTIDE SEQUENCE</scope>
    <source>
        <strain evidence="2">HT</strain>
        <tissue evidence="2">Whole worm</tissue>
    </source>
</reference>
<comment type="caution">
    <text evidence="2">The sequence shown here is derived from an EMBL/GenBank/DDBJ whole genome shotgun (WGS) entry which is preliminary data.</text>
</comment>
<sequence length="121" mass="14478">MAANHLTPEDKEPYRLFVGKQYAQLRQLESELDTHTQRIQQMFQNVVNTIVQHPKLSDRLKVKLGEITSEWDDIRRQMRDRIASMVQMHRGMLVLSRLRLVLFLTNYIILFGFFCSFRSYM</sequence>
<dbReference type="AlphaFoldDB" id="A0A8E0VKQ0"/>
<dbReference type="SUPFAM" id="SSF46966">
    <property type="entry name" value="Spectrin repeat"/>
    <property type="match status" value="1"/>
</dbReference>
<dbReference type="Proteomes" id="UP000728185">
    <property type="component" value="Unassembled WGS sequence"/>
</dbReference>
<keyword evidence="3" id="KW-1185">Reference proteome</keyword>
<feature type="transmembrane region" description="Helical" evidence="1">
    <location>
        <begin position="100"/>
        <end position="120"/>
    </location>
</feature>
<evidence type="ECO:0000256" key="1">
    <source>
        <dbReference type="SAM" id="Phobius"/>
    </source>
</evidence>
<dbReference type="EMBL" id="LUCM01004648">
    <property type="protein sequence ID" value="KAA0194045.1"/>
    <property type="molecule type" value="Genomic_DNA"/>
</dbReference>
<dbReference type="Gene3D" id="1.20.58.60">
    <property type="match status" value="1"/>
</dbReference>
<keyword evidence="1" id="KW-1133">Transmembrane helix</keyword>
<accession>A0A8E0VKQ0</accession>